<dbReference type="AlphaFoldDB" id="A0AAW1QJK5"/>
<organism evidence="9 10">
    <name type="scientific">Apatococcus lobatus</name>
    <dbReference type="NCBI Taxonomy" id="904363"/>
    <lineage>
        <taxon>Eukaryota</taxon>
        <taxon>Viridiplantae</taxon>
        <taxon>Chlorophyta</taxon>
        <taxon>core chlorophytes</taxon>
        <taxon>Trebouxiophyceae</taxon>
        <taxon>Chlorellales</taxon>
        <taxon>Chlorellaceae</taxon>
        <taxon>Apatococcus</taxon>
    </lineage>
</organism>
<dbReference type="FunFam" id="3.10.120.10:FF:000003">
    <property type="entry name" value="membrane-associated progesterone receptor component 1"/>
    <property type="match status" value="1"/>
</dbReference>
<evidence type="ECO:0000256" key="3">
    <source>
        <dbReference type="ARBA" id="ARBA00022665"/>
    </source>
</evidence>
<dbReference type="InterPro" id="IPR001199">
    <property type="entry name" value="Cyt_B5-like_heme/steroid-bd"/>
</dbReference>
<protein>
    <recommendedName>
        <fullName evidence="8">Cytochrome b5 heme-binding domain-containing protein</fullName>
    </recommendedName>
</protein>
<keyword evidence="5" id="KW-0256">Endoplasmic reticulum</keyword>
<evidence type="ECO:0000259" key="8">
    <source>
        <dbReference type="SMART" id="SM01117"/>
    </source>
</evidence>
<dbReference type="GO" id="GO:0016020">
    <property type="term" value="C:membrane"/>
    <property type="evidence" value="ECO:0007669"/>
    <property type="project" value="TreeGrafter"/>
</dbReference>
<evidence type="ECO:0000256" key="4">
    <source>
        <dbReference type="ARBA" id="ARBA00022723"/>
    </source>
</evidence>
<dbReference type="GO" id="GO:0005783">
    <property type="term" value="C:endoplasmic reticulum"/>
    <property type="evidence" value="ECO:0007669"/>
    <property type="project" value="UniProtKB-SubCell"/>
</dbReference>
<evidence type="ECO:0000256" key="2">
    <source>
        <dbReference type="ARBA" id="ARBA00022617"/>
    </source>
</evidence>
<dbReference type="InterPro" id="IPR050577">
    <property type="entry name" value="MAPR/NEUFC/NENF-like"/>
</dbReference>
<keyword evidence="3" id="KW-0754">Steroid-binding</keyword>
<dbReference type="PANTHER" id="PTHR10281">
    <property type="entry name" value="MEMBRANE-ASSOCIATED PROGESTERONE RECEPTOR COMPONENT-RELATED"/>
    <property type="match status" value="1"/>
</dbReference>
<dbReference type="Proteomes" id="UP001438707">
    <property type="component" value="Unassembled WGS sequence"/>
</dbReference>
<evidence type="ECO:0000256" key="5">
    <source>
        <dbReference type="ARBA" id="ARBA00022824"/>
    </source>
</evidence>
<dbReference type="Gene3D" id="3.10.120.10">
    <property type="entry name" value="Cytochrome b5-like heme/steroid binding domain"/>
    <property type="match status" value="1"/>
</dbReference>
<comment type="caution">
    <text evidence="9">The sequence shown here is derived from an EMBL/GenBank/DDBJ whole genome shotgun (WGS) entry which is preliminary data.</text>
</comment>
<feature type="domain" description="Cytochrome b5 heme-binding" evidence="8">
    <location>
        <begin position="9"/>
        <end position="106"/>
    </location>
</feature>
<dbReference type="SUPFAM" id="SSF55856">
    <property type="entry name" value="Cytochrome b5-like heme/steroid binding domain"/>
    <property type="match status" value="1"/>
</dbReference>
<dbReference type="InterPro" id="IPR036400">
    <property type="entry name" value="Cyt_B5-like_heme/steroid_sf"/>
</dbReference>
<sequence>MAAAQLRDLTLDQLRDYDGGGPSGKIYLAVQGVVFDVSAGGADYYGEGAGYHVMAGREVARALACMSLKQEDCTSDLAGLTESQLKTLKQWEDRFNKQYPVVGRIVEGGGSWDYILLATLPPTPGIDEAMASVNGFVMM</sequence>
<dbReference type="EMBL" id="JALJOS010000037">
    <property type="protein sequence ID" value="KAK9821537.1"/>
    <property type="molecule type" value="Genomic_DNA"/>
</dbReference>
<evidence type="ECO:0000256" key="6">
    <source>
        <dbReference type="ARBA" id="ARBA00023004"/>
    </source>
</evidence>
<reference evidence="9 10" key="1">
    <citation type="journal article" date="2024" name="Nat. Commun.">
        <title>Phylogenomics reveals the evolutionary origins of lichenization in chlorophyte algae.</title>
        <authorList>
            <person name="Puginier C."/>
            <person name="Libourel C."/>
            <person name="Otte J."/>
            <person name="Skaloud P."/>
            <person name="Haon M."/>
            <person name="Grisel S."/>
            <person name="Petersen M."/>
            <person name="Berrin J.G."/>
            <person name="Delaux P.M."/>
            <person name="Dal Grande F."/>
            <person name="Keller J."/>
        </authorList>
    </citation>
    <scope>NUCLEOTIDE SEQUENCE [LARGE SCALE GENOMIC DNA]</scope>
    <source>
        <strain evidence="9 10">SAG 2145</strain>
    </source>
</reference>
<dbReference type="GO" id="GO:0005496">
    <property type="term" value="F:steroid binding"/>
    <property type="evidence" value="ECO:0007669"/>
    <property type="project" value="UniProtKB-KW"/>
</dbReference>
<comment type="subcellular location">
    <subcellularLocation>
        <location evidence="1">Endoplasmic reticulum</location>
    </subcellularLocation>
</comment>
<gene>
    <name evidence="9" type="ORF">WJX74_009259</name>
</gene>
<keyword evidence="4" id="KW-0479">Metal-binding</keyword>
<evidence type="ECO:0000313" key="9">
    <source>
        <dbReference type="EMBL" id="KAK9821537.1"/>
    </source>
</evidence>
<evidence type="ECO:0000256" key="1">
    <source>
        <dbReference type="ARBA" id="ARBA00004240"/>
    </source>
</evidence>
<evidence type="ECO:0000256" key="7">
    <source>
        <dbReference type="ARBA" id="ARBA00038357"/>
    </source>
</evidence>
<dbReference type="GO" id="GO:0046872">
    <property type="term" value="F:metal ion binding"/>
    <property type="evidence" value="ECO:0007669"/>
    <property type="project" value="UniProtKB-KW"/>
</dbReference>
<keyword evidence="3" id="KW-0446">Lipid-binding</keyword>
<dbReference type="PANTHER" id="PTHR10281:SF72">
    <property type="entry name" value="NEUDESIN"/>
    <property type="match status" value="1"/>
</dbReference>
<dbReference type="SMART" id="SM01117">
    <property type="entry name" value="Cyt-b5"/>
    <property type="match status" value="1"/>
</dbReference>
<accession>A0AAW1QJK5</accession>
<name>A0AAW1QJK5_9CHLO</name>
<proteinExistence type="inferred from homology"/>
<keyword evidence="10" id="KW-1185">Reference proteome</keyword>
<keyword evidence="2" id="KW-0349">Heme</keyword>
<keyword evidence="6" id="KW-0408">Iron</keyword>
<evidence type="ECO:0000313" key="10">
    <source>
        <dbReference type="Proteomes" id="UP001438707"/>
    </source>
</evidence>
<comment type="similarity">
    <text evidence="7">Belongs to the cytochrome b5 family. MAPR subfamily.</text>
</comment>